<dbReference type="STRING" id="303698.A0A1V6TU80"/>
<dbReference type="EMBL" id="MLKD01000002">
    <property type="protein sequence ID" value="OQE29389.1"/>
    <property type="molecule type" value="Genomic_DNA"/>
</dbReference>
<evidence type="ECO:0000313" key="2">
    <source>
        <dbReference type="Proteomes" id="UP000191285"/>
    </source>
</evidence>
<name>A0A1V6TU80_9EURO</name>
<dbReference type="Gene3D" id="2.60.120.580">
    <property type="entry name" value="Acetamidase/Formamidase-like domains"/>
    <property type="match status" value="1"/>
</dbReference>
<dbReference type="InterPro" id="IPR004304">
    <property type="entry name" value="FmdA_AmdA"/>
</dbReference>
<evidence type="ECO:0008006" key="3">
    <source>
        <dbReference type="Google" id="ProtNLM"/>
    </source>
</evidence>
<proteinExistence type="predicted"/>
<dbReference type="GO" id="GO:0016811">
    <property type="term" value="F:hydrolase activity, acting on carbon-nitrogen (but not peptide) bonds, in linear amides"/>
    <property type="evidence" value="ECO:0007669"/>
    <property type="project" value="InterPro"/>
</dbReference>
<organism evidence="1 2">
    <name type="scientific">Penicillium steckii</name>
    <dbReference type="NCBI Taxonomy" id="303698"/>
    <lineage>
        <taxon>Eukaryota</taxon>
        <taxon>Fungi</taxon>
        <taxon>Dikarya</taxon>
        <taxon>Ascomycota</taxon>
        <taxon>Pezizomycotina</taxon>
        <taxon>Eurotiomycetes</taxon>
        <taxon>Eurotiomycetidae</taxon>
        <taxon>Eurotiales</taxon>
        <taxon>Aspergillaceae</taxon>
        <taxon>Penicillium</taxon>
    </lineage>
</organism>
<reference evidence="2" key="1">
    <citation type="journal article" date="2017" name="Nat. Microbiol.">
        <title>Global analysis of biosynthetic gene clusters reveals vast potential of secondary metabolite production in Penicillium species.</title>
        <authorList>
            <person name="Nielsen J.C."/>
            <person name="Grijseels S."/>
            <person name="Prigent S."/>
            <person name="Ji B."/>
            <person name="Dainat J."/>
            <person name="Nielsen K.F."/>
            <person name="Frisvad J.C."/>
            <person name="Workman M."/>
            <person name="Nielsen J."/>
        </authorList>
    </citation>
    <scope>NUCLEOTIDE SEQUENCE [LARGE SCALE GENOMIC DNA]</scope>
    <source>
        <strain evidence="2">IBT 24891</strain>
    </source>
</reference>
<dbReference type="OrthoDB" id="9975579at2759"/>
<dbReference type="SUPFAM" id="SSF141130">
    <property type="entry name" value="Acetamidase/Formamidase-like"/>
    <property type="match status" value="1"/>
</dbReference>
<dbReference type="PANTHER" id="PTHR31891">
    <property type="entry name" value="FORMAMIDASE C869.04-RELATED"/>
    <property type="match status" value="1"/>
</dbReference>
<comment type="caution">
    <text evidence="1">The sequence shown here is derived from an EMBL/GenBank/DDBJ whole genome shotgun (WGS) entry which is preliminary data.</text>
</comment>
<keyword evidence="2" id="KW-1185">Reference proteome</keyword>
<dbReference type="PANTHER" id="PTHR31891:SF1">
    <property type="entry name" value="FORMAMIDASE C869.04-RELATED"/>
    <property type="match status" value="1"/>
</dbReference>
<dbReference type="NCBIfam" id="NF045496">
    <property type="entry name" value="FormamaseFmdA"/>
    <property type="match status" value="1"/>
</dbReference>
<dbReference type="Proteomes" id="UP000191285">
    <property type="component" value="Unassembled WGS sequence"/>
</dbReference>
<dbReference type="InterPro" id="IPR054833">
    <property type="entry name" value="FormamaseFmdA"/>
</dbReference>
<protein>
    <recommendedName>
        <fullName evidence="3">Formamidase</fullName>
    </recommendedName>
</protein>
<evidence type="ECO:0000313" key="1">
    <source>
        <dbReference type="EMBL" id="OQE29389.1"/>
    </source>
</evidence>
<accession>A0A1V6TU80</accession>
<gene>
    <name evidence="1" type="ORF">PENSTE_c002G03741</name>
</gene>
<sequence length="402" mass="44195">MGIKGIRTALKVDLDKPARDQPGLHNRWHPDIPAYGKIANNEVVKIECLDWTGGQIGNNDSADDVKNVDLTQIHYLSGPFDIETAEPGDVLLVEIQDVQPFQDQPWGFSGVFHQKNGGGFLDQHYPKAAKAIWDFEGIFCSSRHIPHVRFAGLIHPGILGCAPSTEVLTEWNRREDRIVAQPPNAMNAHAGSAGEDIKERVAKEGARTIPGRPEHGGNCDIKNLSRGSKVYLPVHVPGAKFSVGDLHFSQGDGEISFCGAIEMAGEITLKFSVIKDGMAKLSMKSPIFHAGPVEPQFGPGRYLTFEGFSVDEKGKQHYLDATVAYRQTCLRVIEYLRRYGYSDYQIYLLLSCAPVQGHIAGIVDIPNACTTLGVPMDIFDFDIRPEADIVKRDMGACAITQD</sequence>
<dbReference type="Pfam" id="PF03069">
    <property type="entry name" value="FmdA_AmdA"/>
    <property type="match status" value="1"/>
</dbReference>
<dbReference type="AlphaFoldDB" id="A0A1V6TU80"/>